<proteinExistence type="predicted"/>
<keyword evidence="1" id="KW-0472">Membrane</keyword>
<evidence type="ECO:0000259" key="2">
    <source>
        <dbReference type="SMART" id="SM01269"/>
    </source>
</evidence>
<feature type="domain" description="Sphingolipid delta4-desaturase N-terminal" evidence="2">
    <location>
        <begin position="2"/>
        <end position="40"/>
    </location>
</feature>
<dbReference type="AlphaFoldDB" id="A0A0S4IWE2"/>
<dbReference type="OrthoDB" id="257412at2759"/>
<feature type="transmembrane region" description="Helical" evidence="1">
    <location>
        <begin position="103"/>
        <end position="122"/>
    </location>
</feature>
<dbReference type="SMART" id="SM01269">
    <property type="entry name" value="Lipid_DES"/>
    <property type="match status" value="1"/>
</dbReference>
<dbReference type="GO" id="GO:0042284">
    <property type="term" value="F:sphingolipid delta-4 desaturase activity"/>
    <property type="evidence" value="ECO:0007669"/>
    <property type="project" value="TreeGrafter"/>
</dbReference>
<dbReference type="Proteomes" id="UP000051952">
    <property type="component" value="Unassembled WGS sequence"/>
</dbReference>
<gene>
    <name evidence="3" type="ORF">BSAL_76860</name>
</gene>
<keyword evidence="1" id="KW-0812">Transmembrane</keyword>
<evidence type="ECO:0000256" key="1">
    <source>
        <dbReference type="SAM" id="Phobius"/>
    </source>
</evidence>
<protein>
    <submittedName>
        <fullName evidence="3">Fatty acid desaturase, putative</fullName>
    </submittedName>
</protein>
<feature type="transmembrane region" description="Helical" evidence="1">
    <location>
        <begin position="155"/>
        <end position="175"/>
    </location>
</feature>
<evidence type="ECO:0000313" key="4">
    <source>
        <dbReference type="Proteomes" id="UP000051952"/>
    </source>
</evidence>
<dbReference type="Pfam" id="PF00487">
    <property type="entry name" value="FA_desaturase"/>
    <property type="match status" value="1"/>
</dbReference>
<dbReference type="PANTHER" id="PTHR12879:SF8">
    <property type="entry name" value="SPHINGOLIPID DELTA(4)-DESATURASE DES1"/>
    <property type="match status" value="1"/>
</dbReference>
<accession>A0A0S4IWE2</accession>
<dbReference type="EMBL" id="CYKH01000730">
    <property type="protein sequence ID" value="CUG28108.1"/>
    <property type="molecule type" value="Genomic_DNA"/>
</dbReference>
<dbReference type="GO" id="GO:0046513">
    <property type="term" value="P:ceramide biosynthetic process"/>
    <property type="evidence" value="ECO:0007669"/>
    <property type="project" value="TreeGrafter"/>
</dbReference>
<keyword evidence="1" id="KW-1133">Transmembrane helix</keyword>
<name>A0A0S4IWE2_BODSA</name>
<sequence>MTPRKDFMWSQQEYMHVARNREMLRKYPEIKKLMGYDTTTKYYCIVIVLIQAIIGYYAPYMSWPVFLITAYVVGATINSALFLATHEVTHYLAFKKRWHNDAFAILINFPIVVPFAMMFKTYHADHHRYLGWDGIDPDLPADFEAKLLSNFPGKLFYMTFQILFYTCRPMMVRFIDFKMIHAINYAAMLSVHGWIAYHHSYWSTAYWIASGFFAGSLHPLAGHFLAEHYMFDGESEQETFSYYGILNKVTFNGGYHVEHHDFPAIPWTKIDQVRKIAPEFYDHLKSVDSWAWLVVRFLFDPNVSSYSRVKRERGAWARKQLIPTATGSGAVLNF</sequence>
<dbReference type="VEuPathDB" id="TriTrypDB:BSAL_76860"/>
<dbReference type="InterPro" id="IPR013866">
    <property type="entry name" value="Sphingolipid_d4-desaturase_N"/>
</dbReference>
<dbReference type="PANTHER" id="PTHR12879">
    <property type="entry name" value="SPHINGOLIPID DELTA 4 DESATURASE/C-4 HYDROXYLASE PROTEIN DES2"/>
    <property type="match status" value="1"/>
</dbReference>
<organism evidence="3 4">
    <name type="scientific">Bodo saltans</name>
    <name type="common">Flagellated protozoan</name>
    <dbReference type="NCBI Taxonomy" id="75058"/>
    <lineage>
        <taxon>Eukaryota</taxon>
        <taxon>Discoba</taxon>
        <taxon>Euglenozoa</taxon>
        <taxon>Kinetoplastea</taxon>
        <taxon>Metakinetoplastina</taxon>
        <taxon>Eubodonida</taxon>
        <taxon>Bodonidae</taxon>
        <taxon>Bodo</taxon>
    </lineage>
</organism>
<dbReference type="InterPro" id="IPR005804">
    <property type="entry name" value="FA_desaturase_dom"/>
</dbReference>
<reference evidence="4" key="1">
    <citation type="submission" date="2015-09" db="EMBL/GenBank/DDBJ databases">
        <authorList>
            <consortium name="Pathogen Informatics"/>
        </authorList>
    </citation>
    <scope>NUCLEOTIDE SEQUENCE [LARGE SCALE GENOMIC DNA]</scope>
    <source>
        <strain evidence="4">Lake Konstanz</strain>
    </source>
</reference>
<feature type="transmembrane region" description="Helical" evidence="1">
    <location>
        <begin position="65"/>
        <end position="83"/>
    </location>
</feature>
<feature type="transmembrane region" description="Helical" evidence="1">
    <location>
        <begin position="42"/>
        <end position="59"/>
    </location>
</feature>
<keyword evidence="4" id="KW-1185">Reference proteome</keyword>
<dbReference type="OMA" id="KEFYETM"/>
<dbReference type="GO" id="GO:0016020">
    <property type="term" value="C:membrane"/>
    <property type="evidence" value="ECO:0007669"/>
    <property type="project" value="GOC"/>
</dbReference>
<dbReference type="Pfam" id="PF08557">
    <property type="entry name" value="Lipid_DES"/>
    <property type="match status" value="1"/>
</dbReference>
<evidence type="ECO:0000313" key="3">
    <source>
        <dbReference type="EMBL" id="CUG28108.1"/>
    </source>
</evidence>